<dbReference type="AlphaFoldDB" id="A0A418IET6"/>
<comment type="caution">
    <text evidence="1">The sequence shown here is derived from an EMBL/GenBank/DDBJ whole genome shotgun (WGS) entry which is preliminary data.</text>
</comment>
<keyword evidence="2" id="KW-1185">Reference proteome</keyword>
<evidence type="ECO:0000313" key="2">
    <source>
        <dbReference type="Proteomes" id="UP000286317"/>
    </source>
</evidence>
<proteinExistence type="predicted"/>
<accession>A0A418IET6</accession>
<protein>
    <submittedName>
        <fullName evidence="1">Uncharacterized protein</fullName>
    </submittedName>
</protein>
<reference evidence="1 2" key="1">
    <citation type="journal article" date="2016" name="Front. Microbiol.">
        <title>Comprehensive Phylogenetic Analysis of Bovine Non-aureus Staphylococci Species Based on Whole-Genome Sequencing.</title>
        <authorList>
            <person name="Naushad S."/>
            <person name="Barkema H.W."/>
            <person name="Luby C."/>
            <person name="Condas L.A."/>
            <person name="Nobrega D.B."/>
            <person name="Carson D.A."/>
            <person name="De Buck J."/>
        </authorList>
    </citation>
    <scope>NUCLEOTIDE SEQUENCE [LARGE SCALE GENOMIC DNA]</scope>
    <source>
        <strain evidence="1 2">SNUC 4554</strain>
    </source>
</reference>
<dbReference type="GeneID" id="79051040"/>
<name>A0A418IET6_9STAP</name>
<organism evidence="1 2">
    <name type="scientific">Staphylococcus shinii</name>
    <dbReference type="NCBI Taxonomy" id="2912228"/>
    <lineage>
        <taxon>Bacteria</taxon>
        <taxon>Bacillati</taxon>
        <taxon>Bacillota</taxon>
        <taxon>Bacilli</taxon>
        <taxon>Bacillales</taxon>
        <taxon>Staphylococcaceae</taxon>
        <taxon>Staphylococcus</taxon>
    </lineage>
</organism>
<dbReference type="Proteomes" id="UP000286317">
    <property type="component" value="Unassembled WGS sequence"/>
</dbReference>
<sequence>MKIEDCIENFILSINEKNSQLFCNLLGPKELSKLRKKLYINRNYISINRYVKERYLEKLSRLVSPLYSYEYFKRGNKYIVKYKFARNKSYFITEFNVSESENDSLISLNITKIQAKI</sequence>
<dbReference type="RefSeq" id="WP_039067229.1">
    <property type="nucleotide sequence ID" value="NZ_CP068712.1"/>
</dbReference>
<evidence type="ECO:0000313" key="1">
    <source>
        <dbReference type="EMBL" id="RIN00547.1"/>
    </source>
</evidence>
<gene>
    <name evidence="1" type="ORF">BU112_08430</name>
</gene>
<dbReference type="EMBL" id="QXUF01000053">
    <property type="protein sequence ID" value="RIN00547.1"/>
    <property type="molecule type" value="Genomic_DNA"/>
</dbReference>
<dbReference type="OrthoDB" id="2400414at2"/>